<feature type="non-terminal residue" evidence="1">
    <location>
        <position position="1"/>
    </location>
</feature>
<name>A0ABS8TG99_DATST</name>
<organism evidence="1 2">
    <name type="scientific">Datura stramonium</name>
    <name type="common">Jimsonweed</name>
    <name type="synonym">Common thornapple</name>
    <dbReference type="NCBI Taxonomy" id="4076"/>
    <lineage>
        <taxon>Eukaryota</taxon>
        <taxon>Viridiplantae</taxon>
        <taxon>Streptophyta</taxon>
        <taxon>Embryophyta</taxon>
        <taxon>Tracheophyta</taxon>
        <taxon>Spermatophyta</taxon>
        <taxon>Magnoliopsida</taxon>
        <taxon>eudicotyledons</taxon>
        <taxon>Gunneridae</taxon>
        <taxon>Pentapetalae</taxon>
        <taxon>asterids</taxon>
        <taxon>lamiids</taxon>
        <taxon>Solanales</taxon>
        <taxon>Solanaceae</taxon>
        <taxon>Solanoideae</taxon>
        <taxon>Datureae</taxon>
        <taxon>Datura</taxon>
    </lineage>
</organism>
<proteinExistence type="predicted"/>
<dbReference type="EMBL" id="JACEIK010001459">
    <property type="protein sequence ID" value="MCD7469584.1"/>
    <property type="molecule type" value="Genomic_DNA"/>
</dbReference>
<sequence>LASGHYLDPALHRWFVDRHQQLAALSLVEFVSAQLTASHWWASGGPRIPSCSSSMLPVL</sequence>
<protein>
    <submittedName>
        <fullName evidence="1">Uncharacterized protein</fullName>
    </submittedName>
</protein>
<evidence type="ECO:0000313" key="2">
    <source>
        <dbReference type="Proteomes" id="UP000823775"/>
    </source>
</evidence>
<accession>A0ABS8TG99</accession>
<comment type="caution">
    <text evidence="1">The sequence shown here is derived from an EMBL/GenBank/DDBJ whole genome shotgun (WGS) entry which is preliminary data.</text>
</comment>
<keyword evidence="2" id="KW-1185">Reference proteome</keyword>
<gene>
    <name evidence="1" type="ORF">HAX54_008700</name>
</gene>
<reference evidence="1 2" key="1">
    <citation type="journal article" date="2021" name="BMC Genomics">
        <title>Datura genome reveals duplications of psychoactive alkaloid biosynthetic genes and high mutation rate following tissue culture.</title>
        <authorList>
            <person name="Rajewski A."/>
            <person name="Carter-House D."/>
            <person name="Stajich J."/>
            <person name="Litt A."/>
        </authorList>
    </citation>
    <scope>NUCLEOTIDE SEQUENCE [LARGE SCALE GENOMIC DNA]</scope>
    <source>
        <strain evidence="1">AR-01</strain>
    </source>
</reference>
<evidence type="ECO:0000313" key="1">
    <source>
        <dbReference type="EMBL" id="MCD7469584.1"/>
    </source>
</evidence>
<dbReference type="Proteomes" id="UP000823775">
    <property type="component" value="Unassembled WGS sequence"/>
</dbReference>